<dbReference type="EMBL" id="JAODAN010000002">
    <property type="protein sequence ID" value="KAK1926833.1"/>
    <property type="molecule type" value="Genomic_DNA"/>
</dbReference>
<feature type="compositionally biased region" description="Low complexity" evidence="1">
    <location>
        <begin position="210"/>
        <end position="228"/>
    </location>
</feature>
<evidence type="ECO:0000313" key="3">
    <source>
        <dbReference type="EMBL" id="KAK1926833.1"/>
    </source>
</evidence>
<evidence type="ECO:0000256" key="2">
    <source>
        <dbReference type="SAM" id="Phobius"/>
    </source>
</evidence>
<keyword evidence="4" id="KW-1185">Reference proteome</keyword>
<feature type="transmembrane region" description="Helical" evidence="2">
    <location>
        <begin position="693"/>
        <end position="715"/>
    </location>
</feature>
<feature type="transmembrane region" description="Helical" evidence="2">
    <location>
        <begin position="721"/>
        <end position="740"/>
    </location>
</feature>
<feature type="transmembrane region" description="Helical" evidence="2">
    <location>
        <begin position="469"/>
        <end position="486"/>
    </location>
</feature>
<keyword evidence="2" id="KW-0812">Transmembrane</keyword>
<keyword evidence="2" id="KW-1133">Transmembrane helix</keyword>
<feature type="transmembrane region" description="Helical" evidence="2">
    <location>
        <begin position="493"/>
        <end position="515"/>
    </location>
</feature>
<organism evidence="3 4">
    <name type="scientific">Papiliotrema laurentii</name>
    <name type="common">Cryptococcus laurentii</name>
    <dbReference type="NCBI Taxonomy" id="5418"/>
    <lineage>
        <taxon>Eukaryota</taxon>
        <taxon>Fungi</taxon>
        <taxon>Dikarya</taxon>
        <taxon>Basidiomycota</taxon>
        <taxon>Agaricomycotina</taxon>
        <taxon>Tremellomycetes</taxon>
        <taxon>Tremellales</taxon>
        <taxon>Rhynchogastremaceae</taxon>
        <taxon>Papiliotrema</taxon>
    </lineage>
</organism>
<feature type="compositionally biased region" description="Low complexity" evidence="1">
    <location>
        <begin position="122"/>
        <end position="158"/>
    </location>
</feature>
<feature type="compositionally biased region" description="Low complexity" evidence="1">
    <location>
        <begin position="166"/>
        <end position="179"/>
    </location>
</feature>
<keyword evidence="2" id="KW-0472">Membrane</keyword>
<feature type="transmembrane region" description="Helical" evidence="2">
    <location>
        <begin position="314"/>
        <end position="335"/>
    </location>
</feature>
<sequence length="764" mass="81851">MVYQMGPSCMTRGQDEFFSLLLHLRCYMDQREISLLVKAPCSSSLHFCSPVKVGDRDKRSKVCLCHSSLSRPHSPHPSLNPPSMPRRSYEAYRASKLSSGARRPSVIESETDADSLASFSTFNSSSTSYLTSPVYSYSPHRPSPSNNSGSSSRITPSPRQAPPSLTPQSYSTSTSASSPAPISAGALGALGLSHLDAAAPAPRIRQRTFSNSSSVASASHSPSLAPLLEQPSPQVDTRAEPILPRSASQSRHGSSLLPPAFGSRGRSPTSLEEREKRRRKREERIQKSTLRGEAFDSPLRRVIRNLSIQGKSQWGLVIGLVAVGLLRAIVVSLALGRGGDVGSDQSRAIVTSLLDLPGLRSLRNALTPCGVSTRAASAWQLLSEGAIWWTALVAWITTEAKRGGRSWRTQLTGIMTVLLCPAFLVLSSASPRSLFILGTALWALVFFAREEDLAGCLVLALTILLETKMAWYLPAVGAYLAGKALYTGGKKGVIHAVTSVAALAPALSALLWFSAPSSLPGFATSPLDQSSAFRALHIPWVSLERQAWVSTIASIVAVVPTVLIFLYTSLSFRSSQISKTASSPTIRLLVPALFTSALPCLLFSRGSSIERYLIPLLPLGLMMALRGGKESGQSENETWEMGVLLCNTVVLSSMPDLVPPAQLPAVASVVLWNWTIGYMPGRVQSSWIRSTGLAIYPILGATVVIRLVASGVRGIAILDRLAAGLCGATCFGVYFTAYLWSHKKLIENAWALSGLGLGEGKKAL</sequence>
<proteinExistence type="predicted"/>
<comment type="caution">
    <text evidence="3">The sequence shown here is derived from an EMBL/GenBank/DDBJ whole genome shotgun (WGS) entry which is preliminary data.</text>
</comment>
<protein>
    <submittedName>
        <fullName evidence="3">Uncharacterized protein</fullName>
    </submittedName>
</protein>
<dbReference type="AlphaFoldDB" id="A0AAD9FVG7"/>
<feature type="transmembrane region" description="Helical" evidence="2">
    <location>
        <begin position="588"/>
        <end position="606"/>
    </location>
</feature>
<feature type="transmembrane region" description="Helical" evidence="2">
    <location>
        <begin position="547"/>
        <end position="567"/>
    </location>
</feature>
<gene>
    <name evidence="3" type="ORF">DB88DRAFT_483180</name>
</gene>
<feature type="region of interest" description="Disordered" evidence="1">
    <location>
        <begin position="208"/>
        <end position="289"/>
    </location>
</feature>
<dbReference type="Proteomes" id="UP001182556">
    <property type="component" value="Unassembled WGS sequence"/>
</dbReference>
<feature type="transmembrane region" description="Helical" evidence="2">
    <location>
        <begin position="407"/>
        <end position="426"/>
    </location>
</feature>
<accession>A0AAD9FVG7</accession>
<evidence type="ECO:0000256" key="1">
    <source>
        <dbReference type="SAM" id="MobiDB-lite"/>
    </source>
</evidence>
<feature type="transmembrane region" description="Helical" evidence="2">
    <location>
        <begin position="433"/>
        <end position="449"/>
    </location>
</feature>
<reference evidence="3" key="1">
    <citation type="submission" date="2023-02" db="EMBL/GenBank/DDBJ databases">
        <title>Identification and recombinant expression of a fungal hydrolase from Papiliotrema laurentii that hydrolyzes apple cutin and clears colloidal polyester polyurethane.</title>
        <authorList>
            <consortium name="DOE Joint Genome Institute"/>
            <person name="Roman V.A."/>
            <person name="Bojanowski C."/>
            <person name="Crable B.R."/>
            <person name="Wagner D.N."/>
            <person name="Hung C.S."/>
            <person name="Nadeau L.J."/>
            <person name="Schratz L."/>
            <person name="Haridas S."/>
            <person name="Pangilinan J."/>
            <person name="Lipzen A."/>
            <person name="Na H."/>
            <person name="Yan M."/>
            <person name="Ng V."/>
            <person name="Grigoriev I.V."/>
            <person name="Spatafora J.W."/>
            <person name="Barlow D."/>
            <person name="Biffinger J."/>
            <person name="Kelley-Loughnane N."/>
            <person name="Varaljay V.A."/>
            <person name="Crookes-Goodson W.J."/>
        </authorList>
    </citation>
    <scope>NUCLEOTIDE SEQUENCE</scope>
    <source>
        <strain evidence="3">5307AH</strain>
    </source>
</reference>
<evidence type="ECO:0000313" key="4">
    <source>
        <dbReference type="Proteomes" id="UP001182556"/>
    </source>
</evidence>
<name>A0AAD9FVG7_PAPLA</name>
<feature type="region of interest" description="Disordered" evidence="1">
    <location>
        <begin position="122"/>
        <end position="179"/>
    </location>
</feature>